<keyword evidence="5 6" id="KW-0539">Nucleus</keyword>
<name>A0A077ZAZ2_TRITR</name>
<dbReference type="GO" id="GO:0006357">
    <property type="term" value="P:regulation of transcription by RNA polymerase II"/>
    <property type="evidence" value="ECO:0007669"/>
    <property type="project" value="TreeGrafter"/>
</dbReference>
<comment type="subunit">
    <text evidence="6">Component of the Mediator complex.</text>
</comment>
<comment type="subcellular location">
    <subcellularLocation>
        <location evidence="1 6">Nucleus</location>
    </subcellularLocation>
</comment>
<dbReference type="GO" id="GO:0016592">
    <property type="term" value="C:mediator complex"/>
    <property type="evidence" value="ECO:0007669"/>
    <property type="project" value="UniProtKB-UniRule"/>
</dbReference>
<sequence>MSDRLTQLQDCINEMANHMCNSIGVLQQSSLPCKVASGEQDNAALFASLVARTAKDIDLLVESLPDEEPPRSAQREKYQRLGQLNAKAAQQLEETVAQGQLLLDRVSDVIDYIDQVQHQIAKMRAQEPLE</sequence>
<reference evidence="7" key="1">
    <citation type="submission" date="2014-01" db="EMBL/GenBank/DDBJ databases">
        <authorList>
            <person name="Aslett M."/>
        </authorList>
    </citation>
    <scope>NUCLEOTIDE SEQUENCE</scope>
</reference>
<keyword evidence="8" id="KW-1185">Reference proteome</keyword>
<evidence type="ECO:0000256" key="1">
    <source>
        <dbReference type="ARBA" id="ARBA00004123"/>
    </source>
</evidence>
<dbReference type="SUPFAM" id="SSF140718">
    <property type="entry name" value="Mediator hinge subcomplex-like"/>
    <property type="match status" value="1"/>
</dbReference>
<dbReference type="Pfam" id="PF11221">
    <property type="entry name" value="Med21"/>
    <property type="match status" value="1"/>
</dbReference>
<evidence type="ECO:0000313" key="8">
    <source>
        <dbReference type="Proteomes" id="UP000030665"/>
    </source>
</evidence>
<dbReference type="GO" id="GO:0003712">
    <property type="term" value="F:transcription coregulator activity"/>
    <property type="evidence" value="ECO:0007669"/>
    <property type="project" value="TreeGrafter"/>
</dbReference>
<dbReference type="Proteomes" id="UP000030665">
    <property type="component" value="Unassembled WGS sequence"/>
</dbReference>
<dbReference type="AlphaFoldDB" id="A0A077ZAZ2"/>
<dbReference type="Gene3D" id="6.10.280.10">
    <property type="entry name" value="Mediator complex, subunit Med21"/>
    <property type="match status" value="1"/>
</dbReference>
<dbReference type="STRING" id="36087.A0A077ZAZ2"/>
<dbReference type="EMBL" id="HG806169">
    <property type="protein sequence ID" value="CDW57476.1"/>
    <property type="molecule type" value="Genomic_DNA"/>
</dbReference>
<reference evidence="7" key="2">
    <citation type="submission" date="2014-03" db="EMBL/GenBank/DDBJ databases">
        <title>The whipworm genome and dual-species transcriptomics of an intimate host-pathogen interaction.</title>
        <authorList>
            <person name="Foth B.J."/>
            <person name="Tsai I.J."/>
            <person name="Reid A.J."/>
            <person name="Bancroft A.J."/>
            <person name="Nichol S."/>
            <person name="Tracey A."/>
            <person name="Holroyd N."/>
            <person name="Cotton J.A."/>
            <person name="Stanley E.J."/>
            <person name="Zarowiecki M."/>
            <person name="Liu J.Z."/>
            <person name="Huckvale T."/>
            <person name="Cooper P.J."/>
            <person name="Grencis R.K."/>
            <person name="Berriman M."/>
        </authorList>
    </citation>
    <scope>NUCLEOTIDE SEQUENCE [LARGE SCALE GENOMIC DNA]</scope>
</reference>
<evidence type="ECO:0000256" key="2">
    <source>
        <dbReference type="ARBA" id="ARBA00023015"/>
    </source>
</evidence>
<evidence type="ECO:0000256" key="4">
    <source>
        <dbReference type="ARBA" id="ARBA00023163"/>
    </source>
</evidence>
<keyword evidence="3 6" id="KW-0010">Activator</keyword>
<evidence type="ECO:0000256" key="3">
    <source>
        <dbReference type="ARBA" id="ARBA00023159"/>
    </source>
</evidence>
<organism evidence="7 8">
    <name type="scientific">Trichuris trichiura</name>
    <name type="common">Whipworm</name>
    <name type="synonym">Trichocephalus trichiurus</name>
    <dbReference type="NCBI Taxonomy" id="36087"/>
    <lineage>
        <taxon>Eukaryota</taxon>
        <taxon>Metazoa</taxon>
        <taxon>Ecdysozoa</taxon>
        <taxon>Nematoda</taxon>
        <taxon>Enoplea</taxon>
        <taxon>Dorylaimia</taxon>
        <taxon>Trichinellida</taxon>
        <taxon>Trichuridae</taxon>
        <taxon>Trichuris</taxon>
    </lineage>
</organism>
<keyword evidence="4 6" id="KW-0804">Transcription</keyword>
<evidence type="ECO:0000313" key="7">
    <source>
        <dbReference type="EMBL" id="CDW57476.1"/>
    </source>
</evidence>
<comment type="function">
    <text evidence="6">Component of the Mediator complex, a coactivator involved in the regulated transcription of nearly all RNA polymerase II-dependent genes. Mediator functions as a bridge to convey information from gene-specific regulatory proteins to the basal RNA polymerase II transcription machinery. Mediator is recruited to promoters by direct interactions with regulatory proteins and serves as a scaffold for the assembly of a functional preinitiation complex with RNA polymerase II and the general transcription factors.</text>
</comment>
<dbReference type="InterPro" id="IPR037212">
    <property type="entry name" value="Med7/Med21-like"/>
</dbReference>
<dbReference type="PANTHER" id="PTHR13381:SF0">
    <property type="entry name" value="MEDIATOR OF RNA POLYMERASE II TRANSCRIPTION SUBUNIT 21"/>
    <property type="match status" value="1"/>
</dbReference>
<proteinExistence type="inferred from homology"/>
<evidence type="ECO:0000256" key="6">
    <source>
        <dbReference type="RuleBase" id="RU366036"/>
    </source>
</evidence>
<dbReference type="InterPro" id="IPR021384">
    <property type="entry name" value="Mediator_Med21"/>
</dbReference>
<protein>
    <recommendedName>
        <fullName evidence="6">Mediator of RNA polymerase II transcription subunit 21</fullName>
    </recommendedName>
</protein>
<dbReference type="OrthoDB" id="526653at2759"/>
<comment type="similarity">
    <text evidence="6">Belongs to the Mediator complex subunit 21 family.</text>
</comment>
<keyword evidence="2 6" id="KW-0805">Transcription regulation</keyword>
<evidence type="ECO:0000256" key="5">
    <source>
        <dbReference type="ARBA" id="ARBA00023242"/>
    </source>
</evidence>
<dbReference type="PANTHER" id="PTHR13381">
    <property type="entry name" value="RNA POLYMERASE II HOLOENZYME COMPONENT SRB7"/>
    <property type="match status" value="1"/>
</dbReference>
<accession>A0A077ZAZ2</accession>
<gene>
    <name evidence="7" type="ORF">TTRE_0000576801</name>
</gene>